<dbReference type="Proteomes" id="UP001526143">
    <property type="component" value="Unassembled WGS sequence"/>
</dbReference>
<gene>
    <name evidence="2" type="ORF">OGM63_10055</name>
</gene>
<dbReference type="EMBL" id="JAOWRF010000152">
    <property type="protein sequence ID" value="MCV3213850.1"/>
    <property type="molecule type" value="Genomic_DNA"/>
</dbReference>
<accession>A0ABT3AXX9</accession>
<reference evidence="2 3" key="1">
    <citation type="submission" date="2022-10" db="EMBL/GenBank/DDBJ databases">
        <title>Identification of biosynthetic pathway for the production of the potent trypsin inhibitor radiosumin.</title>
        <authorList>
            <person name="Fewer D.P."/>
            <person name="Delbaje E."/>
            <person name="Ouyang X."/>
            <person name="Agostino P.D."/>
            <person name="Wahlsten M."/>
            <person name="Jokela J."/>
            <person name="Permi P."/>
            <person name="Haapaniemi E."/>
            <person name="Koistinen H."/>
        </authorList>
    </citation>
    <scope>NUCLEOTIDE SEQUENCE [LARGE SCALE GENOMIC DNA]</scope>
    <source>
        <strain evidence="2 3">NIES-515</strain>
    </source>
</reference>
<dbReference type="GO" id="GO:0032259">
    <property type="term" value="P:methylation"/>
    <property type="evidence" value="ECO:0007669"/>
    <property type="project" value="UniProtKB-KW"/>
</dbReference>
<keyword evidence="2" id="KW-0808">Transferase</keyword>
<dbReference type="InterPro" id="IPR029063">
    <property type="entry name" value="SAM-dependent_MTases_sf"/>
</dbReference>
<dbReference type="InterPro" id="IPR013216">
    <property type="entry name" value="Methyltransf_11"/>
</dbReference>
<organism evidence="2 3">
    <name type="scientific">Plectonema radiosum NIES-515</name>
    <dbReference type="NCBI Taxonomy" id="2986073"/>
    <lineage>
        <taxon>Bacteria</taxon>
        <taxon>Bacillati</taxon>
        <taxon>Cyanobacteriota</taxon>
        <taxon>Cyanophyceae</taxon>
        <taxon>Oscillatoriophycideae</taxon>
        <taxon>Oscillatoriales</taxon>
        <taxon>Microcoleaceae</taxon>
        <taxon>Plectonema</taxon>
    </lineage>
</organism>
<proteinExistence type="predicted"/>
<dbReference type="Gene3D" id="3.40.50.150">
    <property type="entry name" value="Vaccinia Virus protein VP39"/>
    <property type="match status" value="1"/>
</dbReference>
<evidence type="ECO:0000313" key="3">
    <source>
        <dbReference type="Proteomes" id="UP001526143"/>
    </source>
</evidence>
<dbReference type="GO" id="GO:0008168">
    <property type="term" value="F:methyltransferase activity"/>
    <property type="evidence" value="ECO:0007669"/>
    <property type="project" value="UniProtKB-KW"/>
</dbReference>
<name>A0ABT3AXX9_9CYAN</name>
<sequence>MKLIDVAKKALKNFGYHKLGKCNICGNITIFVCIDSNNARNNMYCLFCRSSSRKRHVIKVLLKEVIKTDSTLANIFKTQEINIYNADVNDAISQVLQNYPLYTCSSFSPDIKPGTEIRKGVFCQDLENLTFANESFDAVMTEDVFEHVRHHEKGFREVHRILKLGGYHIFTIPCNFDQTTIVRVDTSGEKDVHILPPEYHGDKIRGQILAYRTFGIDIFDFLKSIGFQTRVDFSSYLDKDMGIFDSYVFCSQKVLNNINEGIWQ</sequence>
<dbReference type="SUPFAM" id="SSF53335">
    <property type="entry name" value="S-adenosyl-L-methionine-dependent methyltransferases"/>
    <property type="match status" value="1"/>
</dbReference>
<dbReference type="Pfam" id="PF08241">
    <property type="entry name" value="Methyltransf_11"/>
    <property type="match status" value="1"/>
</dbReference>
<keyword evidence="3" id="KW-1185">Reference proteome</keyword>
<keyword evidence="2" id="KW-0489">Methyltransferase</keyword>
<comment type="caution">
    <text evidence="2">The sequence shown here is derived from an EMBL/GenBank/DDBJ whole genome shotgun (WGS) entry which is preliminary data.</text>
</comment>
<protein>
    <submittedName>
        <fullName evidence="2">Class I SAM-dependent methyltransferase</fullName>
    </submittedName>
</protein>
<dbReference type="RefSeq" id="WP_263745375.1">
    <property type="nucleotide sequence ID" value="NZ_JAOWRF010000152.1"/>
</dbReference>
<evidence type="ECO:0000259" key="1">
    <source>
        <dbReference type="Pfam" id="PF08241"/>
    </source>
</evidence>
<dbReference type="CDD" id="cd02440">
    <property type="entry name" value="AdoMet_MTases"/>
    <property type="match status" value="1"/>
</dbReference>
<feature type="domain" description="Methyltransferase type 11" evidence="1">
    <location>
        <begin position="121"/>
        <end position="170"/>
    </location>
</feature>
<evidence type="ECO:0000313" key="2">
    <source>
        <dbReference type="EMBL" id="MCV3213850.1"/>
    </source>
</evidence>